<evidence type="ECO:0000313" key="11">
    <source>
        <dbReference type="Proteomes" id="UP001165583"/>
    </source>
</evidence>
<evidence type="ECO:0000256" key="3">
    <source>
        <dbReference type="ARBA" id="ARBA00022448"/>
    </source>
</evidence>
<feature type="transmembrane region" description="Helical" evidence="8">
    <location>
        <begin position="378"/>
        <end position="397"/>
    </location>
</feature>
<comment type="caution">
    <text evidence="10">The sequence shown here is derived from an EMBL/GenBank/DDBJ whole genome shotgun (WGS) entry which is preliminary data.</text>
</comment>
<reference evidence="10" key="1">
    <citation type="submission" date="2022-09" db="EMBL/GenBank/DDBJ databases">
        <title>Novosphingobium sp. Nov., a polycyclic aromatic hydrocarbon-degrading bacterium isolated form mangrove sediments in HongKong.</title>
        <authorList>
            <person name="Hu Z."/>
        </authorList>
    </citation>
    <scope>NUCLEOTIDE SEQUENCE</scope>
    <source>
        <strain evidence="10">HK4-1</strain>
    </source>
</reference>
<dbReference type="NCBIfam" id="TIGR00710">
    <property type="entry name" value="efflux_Bcr_CflA"/>
    <property type="match status" value="1"/>
</dbReference>
<evidence type="ECO:0000256" key="8">
    <source>
        <dbReference type="RuleBase" id="RU365088"/>
    </source>
</evidence>
<keyword evidence="7 8" id="KW-0472">Membrane</keyword>
<dbReference type="RefSeq" id="WP_260044296.1">
    <property type="nucleotide sequence ID" value="NZ_JANZXA010000002.1"/>
</dbReference>
<organism evidence="10 11">
    <name type="scientific">Novosphingobium mangrovi</name>
    <name type="common">ex Huang et al. 2023</name>
    <dbReference type="NCBI Taxonomy" id="2976432"/>
    <lineage>
        <taxon>Bacteria</taxon>
        <taxon>Pseudomonadati</taxon>
        <taxon>Pseudomonadota</taxon>
        <taxon>Alphaproteobacteria</taxon>
        <taxon>Sphingomonadales</taxon>
        <taxon>Sphingomonadaceae</taxon>
        <taxon>Novosphingobium</taxon>
    </lineage>
</organism>
<feature type="transmembrane region" description="Helical" evidence="8">
    <location>
        <begin position="110"/>
        <end position="131"/>
    </location>
</feature>
<feature type="transmembrane region" description="Helical" evidence="8">
    <location>
        <begin position="143"/>
        <end position="168"/>
    </location>
</feature>
<accession>A0ABT2I1X3</accession>
<evidence type="ECO:0000313" key="10">
    <source>
        <dbReference type="EMBL" id="MCT2398800.1"/>
    </source>
</evidence>
<comment type="similarity">
    <text evidence="2 8">Belongs to the major facilitator superfamily. Bcr/CmlA family.</text>
</comment>
<feature type="transmembrane region" description="Helical" evidence="8">
    <location>
        <begin position="85"/>
        <end position="104"/>
    </location>
</feature>
<evidence type="ECO:0000256" key="7">
    <source>
        <dbReference type="ARBA" id="ARBA00023136"/>
    </source>
</evidence>
<dbReference type="Pfam" id="PF07690">
    <property type="entry name" value="MFS_1"/>
    <property type="match status" value="1"/>
</dbReference>
<dbReference type="InterPro" id="IPR011701">
    <property type="entry name" value="MFS"/>
</dbReference>
<dbReference type="PANTHER" id="PTHR42718">
    <property type="entry name" value="MAJOR FACILITATOR SUPERFAMILY MULTIDRUG TRANSPORTER MFSC"/>
    <property type="match status" value="1"/>
</dbReference>
<keyword evidence="8" id="KW-0997">Cell inner membrane</keyword>
<keyword evidence="5 8" id="KW-0812">Transmembrane</keyword>
<evidence type="ECO:0000256" key="6">
    <source>
        <dbReference type="ARBA" id="ARBA00022989"/>
    </source>
</evidence>
<feature type="transmembrane region" description="Helical" evidence="8">
    <location>
        <begin position="284"/>
        <end position="303"/>
    </location>
</feature>
<dbReference type="CDD" id="cd17320">
    <property type="entry name" value="MFS_MdfA_MDR_like"/>
    <property type="match status" value="1"/>
</dbReference>
<dbReference type="Proteomes" id="UP001165583">
    <property type="component" value="Unassembled WGS sequence"/>
</dbReference>
<dbReference type="InterPro" id="IPR036259">
    <property type="entry name" value="MFS_trans_sf"/>
</dbReference>
<protein>
    <recommendedName>
        <fullName evidence="8">Bcr/CflA family efflux transporter</fullName>
    </recommendedName>
</protein>
<dbReference type="InterPro" id="IPR020846">
    <property type="entry name" value="MFS_dom"/>
</dbReference>
<feature type="transmembrane region" description="Helical" evidence="8">
    <location>
        <begin position="20"/>
        <end position="40"/>
    </location>
</feature>
<sequence>MSLHIVTAAKDRPGLGRREIVVLGILSAIGPVGVDIYLPAFPTIARDLGTDIGSVQLSMAAYFLALALGQLPYGAVSDRVGRKPPVLFGLVVFIAGSLVCALAGNAQALIAGRFVQGLGICSVLSIARAIVRDRQQGQDAAHTAARILLIVSVSPMLAPLAGSAIVGMGTWRHIFWLMAALTTVVLFLAWKVLPETSETRHDATVAALASKCLRLLRDTQFLLPTAVLAAAQAGASIYLAGSSAVYLESYGLAPAAYSIAFAINAIGMIFAAQWNRRLIGKLGLATVPILGTALGTLAIVLFLGAHLQASATLPVAAFCFFLFFTSFGFVMGPAAVLALEGHGHIAGAAAGLQGTIQFVSGAVAVAIVGSHANGGPGFMLGVLMVSQTAALVMAVACRIHAGRRTND</sequence>
<feature type="transmembrane region" description="Helical" evidence="8">
    <location>
        <begin position="221"/>
        <end position="240"/>
    </location>
</feature>
<name>A0ABT2I1X3_9SPHN</name>
<dbReference type="Gene3D" id="1.20.1720.10">
    <property type="entry name" value="Multidrug resistance protein D"/>
    <property type="match status" value="1"/>
</dbReference>
<dbReference type="EMBL" id="JANZXA010000002">
    <property type="protein sequence ID" value="MCT2398800.1"/>
    <property type="molecule type" value="Genomic_DNA"/>
</dbReference>
<dbReference type="InterPro" id="IPR004812">
    <property type="entry name" value="Efflux_drug-R_Bcr/CmlA"/>
</dbReference>
<feature type="transmembrane region" description="Helical" evidence="8">
    <location>
        <begin position="52"/>
        <end position="73"/>
    </location>
</feature>
<feature type="transmembrane region" description="Helical" evidence="8">
    <location>
        <begin position="351"/>
        <end position="372"/>
    </location>
</feature>
<feature type="domain" description="Major facilitator superfamily (MFS) profile" evidence="9">
    <location>
        <begin position="19"/>
        <end position="405"/>
    </location>
</feature>
<keyword evidence="6 8" id="KW-1133">Transmembrane helix</keyword>
<gene>
    <name evidence="10" type="ORF">NZK81_04485</name>
</gene>
<evidence type="ECO:0000256" key="4">
    <source>
        <dbReference type="ARBA" id="ARBA00022475"/>
    </source>
</evidence>
<proteinExistence type="inferred from homology"/>
<dbReference type="PANTHER" id="PTHR42718:SF9">
    <property type="entry name" value="MAJOR FACILITATOR SUPERFAMILY MULTIDRUG TRANSPORTER MFSC"/>
    <property type="match status" value="1"/>
</dbReference>
<evidence type="ECO:0000256" key="2">
    <source>
        <dbReference type="ARBA" id="ARBA00006236"/>
    </source>
</evidence>
<dbReference type="PROSITE" id="PS50850">
    <property type="entry name" value="MFS"/>
    <property type="match status" value="1"/>
</dbReference>
<feature type="transmembrane region" description="Helical" evidence="8">
    <location>
        <begin position="174"/>
        <end position="193"/>
    </location>
</feature>
<dbReference type="SUPFAM" id="SSF103473">
    <property type="entry name" value="MFS general substrate transporter"/>
    <property type="match status" value="1"/>
</dbReference>
<evidence type="ECO:0000256" key="5">
    <source>
        <dbReference type="ARBA" id="ARBA00022692"/>
    </source>
</evidence>
<feature type="transmembrane region" description="Helical" evidence="8">
    <location>
        <begin position="315"/>
        <end position="339"/>
    </location>
</feature>
<keyword evidence="4" id="KW-1003">Cell membrane</keyword>
<evidence type="ECO:0000256" key="1">
    <source>
        <dbReference type="ARBA" id="ARBA00004651"/>
    </source>
</evidence>
<keyword evidence="3 8" id="KW-0813">Transport</keyword>
<comment type="subcellular location">
    <subcellularLocation>
        <location evidence="8">Cell inner membrane</location>
        <topology evidence="8">Multi-pass membrane protein</topology>
    </subcellularLocation>
    <subcellularLocation>
        <location evidence="1">Cell membrane</location>
        <topology evidence="1">Multi-pass membrane protein</topology>
    </subcellularLocation>
</comment>
<keyword evidence="11" id="KW-1185">Reference proteome</keyword>
<evidence type="ECO:0000259" key="9">
    <source>
        <dbReference type="PROSITE" id="PS50850"/>
    </source>
</evidence>
<feature type="transmembrane region" description="Helical" evidence="8">
    <location>
        <begin position="252"/>
        <end position="272"/>
    </location>
</feature>